<accession>A0ABQ9DHA9</accession>
<dbReference type="SUPFAM" id="SSF55068">
    <property type="entry name" value="Peptide methionine sulfoxide reductase"/>
    <property type="match status" value="1"/>
</dbReference>
<protein>
    <recommendedName>
        <fullName evidence="2">peptide-methionine (S)-S-oxide reductase</fullName>
        <ecNumber evidence="2">1.8.4.11</ecNumber>
    </recommendedName>
    <alternativeName>
        <fullName evidence="5">Peptide-methionine (S)-S-oxide reductase</fullName>
    </alternativeName>
    <alternativeName>
        <fullName evidence="4">Protein-methionine-S-oxide reductase</fullName>
    </alternativeName>
</protein>
<dbReference type="EMBL" id="WHWB01033184">
    <property type="protein sequence ID" value="KAJ7421543.1"/>
    <property type="molecule type" value="Genomic_DNA"/>
</dbReference>
<keyword evidence="3" id="KW-0560">Oxidoreductase</keyword>
<keyword evidence="10" id="KW-1185">Reference proteome</keyword>
<evidence type="ECO:0000313" key="10">
    <source>
        <dbReference type="Proteomes" id="UP001145742"/>
    </source>
</evidence>
<evidence type="ECO:0000256" key="7">
    <source>
        <dbReference type="ARBA" id="ARBA00048782"/>
    </source>
</evidence>
<feature type="domain" description="Peptide methionine sulphoxide reductase MsrA" evidence="8">
    <location>
        <begin position="31"/>
        <end position="102"/>
    </location>
</feature>
<comment type="caution">
    <text evidence="9">The sequence shown here is derived from an EMBL/GenBank/DDBJ whole genome shotgun (WGS) entry which is preliminary data.</text>
</comment>
<comment type="similarity">
    <text evidence="1">Belongs to the MsrA Met sulfoxide reductase family.</text>
</comment>
<dbReference type="InterPro" id="IPR002569">
    <property type="entry name" value="Met_Sox_Rdtase_MsrA_dom"/>
</dbReference>
<dbReference type="InterPro" id="IPR050162">
    <property type="entry name" value="MsrA_MetSO_reductase"/>
</dbReference>
<proteinExistence type="inferred from homology"/>
<reference evidence="9" key="1">
    <citation type="submission" date="2019-10" db="EMBL/GenBank/DDBJ databases">
        <authorList>
            <person name="Soares A.E.R."/>
            <person name="Aleixo A."/>
            <person name="Schneider P."/>
            <person name="Miyaki C.Y."/>
            <person name="Schneider M.P."/>
            <person name="Mello C."/>
            <person name="Vasconcelos A.T.R."/>
        </authorList>
    </citation>
    <scope>NUCLEOTIDE SEQUENCE</scope>
    <source>
        <tissue evidence="9">Muscle</tissue>
    </source>
</reference>
<dbReference type="Pfam" id="PF01625">
    <property type="entry name" value="PMSR"/>
    <property type="match status" value="1"/>
</dbReference>
<dbReference type="InterPro" id="IPR036509">
    <property type="entry name" value="Met_Sox_Rdtase_MsrA_sf"/>
</dbReference>
<comment type="catalytic activity">
    <reaction evidence="7">
        <text>[thioredoxin]-disulfide + L-methionine + H2O = L-methionine (S)-S-oxide + [thioredoxin]-dithiol</text>
        <dbReference type="Rhea" id="RHEA:19993"/>
        <dbReference type="Rhea" id="RHEA-COMP:10698"/>
        <dbReference type="Rhea" id="RHEA-COMP:10700"/>
        <dbReference type="ChEBI" id="CHEBI:15377"/>
        <dbReference type="ChEBI" id="CHEBI:29950"/>
        <dbReference type="ChEBI" id="CHEBI:50058"/>
        <dbReference type="ChEBI" id="CHEBI:57844"/>
        <dbReference type="ChEBI" id="CHEBI:58772"/>
        <dbReference type="EC" id="1.8.4.11"/>
    </reaction>
</comment>
<evidence type="ECO:0000313" key="9">
    <source>
        <dbReference type="EMBL" id="KAJ7421543.1"/>
    </source>
</evidence>
<dbReference type="PANTHER" id="PTHR42799">
    <property type="entry name" value="MITOCHONDRIAL PEPTIDE METHIONINE SULFOXIDE REDUCTASE"/>
    <property type="match status" value="1"/>
</dbReference>
<evidence type="ECO:0000256" key="6">
    <source>
        <dbReference type="ARBA" id="ARBA00047806"/>
    </source>
</evidence>
<organism evidence="9 10">
    <name type="scientific">Willisornis vidua</name>
    <name type="common">Xingu scale-backed antbird</name>
    <dbReference type="NCBI Taxonomy" id="1566151"/>
    <lineage>
        <taxon>Eukaryota</taxon>
        <taxon>Metazoa</taxon>
        <taxon>Chordata</taxon>
        <taxon>Craniata</taxon>
        <taxon>Vertebrata</taxon>
        <taxon>Euteleostomi</taxon>
        <taxon>Archelosauria</taxon>
        <taxon>Archosauria</taxon>
        <taxon>Dinosauria</taxon>
        <taxon>Saurischia</taxon>
        <taxon>Theropoda</taxon>
        <taxon>Coelurosauria</taxon>
        <taxon>Aves</taxon>
        <taxon>Neognathae</taxon>
        <taxon>Neoaves</taxon>
        <taxon>Telluraves</taxon>
        <taxon>Australaves</taxon>
        <taxon>Passeriformes</taxon>
        <taxon>Thamnophilidae</taxon>
        <taxon>Willisornis</taxon>
    </lineage>
</organism>
<dbReference type="PANTHER" id="PTHR42799:SF2">
    <property type="entry name" value="MITOCHONDRIAL PEPTIDE METHIONINE SULFOXIDE REDUCTASE"/>
    <property type="match status" value="1"/>
</dbReference>
<dbReference type="Proteomes" id="UP001145742">
    <property type="component" value="Unassembled WGS sequence"/>
</dbReference>
<evidence type="ECO:0000256" key="5">
    <source>
        <dbReference type="ARBA" id="ARBA00030643"/>
    </source>
</evidence>
<dbReference type="EC" id="1.8.4.11" evidence="2"/>
<evidence type="ECO:0000256" key="4">
    <source>
        <dbReference type="ARBA" id="ARBA00030273"/>
    </source>
</evidence>
<evidence type="ECO:0000259" key="8">
    <source>
        <dbReference type="Pfam" id="PF01625"/>
    </source>
</evidence>
<evidence type="ECO:0000256" key="2">
    <source>
        <dbReference type="ARBA" id="ARBA00012502"/>
    </source>
</evidence>
<sequence>MTKIVLSTNNFLKENPPDCGKALRRIRGDPGRTGHTEAVRVVFQPQNISFEQLLKVFWESHDPTQGMRQGNDFGTQYRSAIYTFSQEQMEAALRSKEEYQKMFSISVDGLDEGIESNLSKFVDETELGGSVDLLEGRKALQRDLHRMDPWTEDNCVRVNEAKCQVLHFGHNNLLQLQAGAERLESWKKTWECWFTAAEHEPGVPRWSRSVAPGLDQP</sequence>
<gene>
    <name evidence="9" type="ORF">WISP_41933</name>
</gene>
<name>A0ABQ9DHA9_9PASS</name>
<comment type="catalytic activity">
    <reaction evidence="6">
        <text>L-methionyl-[protein] + [thioredoxin]-disulfide + H2O = L-methionyl-(S)-S-oxide-[protein] + [thioredoxin]-dithiol</text>
        <dbReference type="Rhea" id="RHEA:14217"/>
        <dbReference type="Rhea" id="RHEA-COMP:10698"/>
        <dbReference type="Rhea" id="RHEA-COMP:10700"/>
        <dbReference type="Rhea" id="RHEA-COMP:12313"/>
        <dbReference type="Rhea" id="RHEA-COMP:12315"/>
        <dbReference type="ChEBI" id="CHEBI:15377"/>
        <dbReference type="ChEBI" id="CHEBI:16044"/>
        <dbReference type="ChEBI" id="CHEBI:29950"/>
        <dbReference type="ChEBI" id="CHEBI:44120"/>
        <dbReference type="ChEBI" id="CHEBI:50058"/>
        <dbReference type="EC" id="1.8.4.11"/>
    </reaction>
</comment>
<evidence type="ECO:0000256" key="3">
    <source>
        <dbReference type="ARBA" id="ARBA00023002"/>
    </source>
</evidence>
<dbReference type="Gene3D" id="3.30.1060.10">
    <property type="entry name" value="Peptide methionine sulphoxide reductase MsrA"/>
    <property type="match status" value="1"/>
</dbReference>
<evidence type="ECO:0000256" key="1">
    <source>
        <dbReference type="ARBA" id="ARBA00005591"/>
    </source>
</evidence>